<dbReference type="EMBL" id="LCMG01000002">
    <property type="protein sequence ID" value="KKU34216.1"/>
    <property type="molecule type" value="Genomic_DNA"/>
</dbReference>
<accession>A0A0G1PN91</accession>
<dbReference type="InterPro" id="IPR021655">
    <property type="entry name" value="Put_metal-bd"/>
</dbReference>
<dbReference type="Proteomes" id="UP000034705">
    <property type="component" value="Unassembled WGS sequence"/>
</dbReference>
<sequence>MRLFLCGLFLISGCEFFGPASVFDDTKPDDSGTIDTGAPCEEQAWYRDSDGDGYGISVSETWACEAPEGFVANGKDCDDDDPAVNPGAVEVCNGIDDNCDGEIDNDPDGDDIWYIDADSDGYGNPDMAQDCDGYDWFVSQAGDCNDLDPAVNPAATELCDEVDNDCDDTIDEDDAADATPWYEDFDGDLYGNLAVVRDACAEPEGYVADATDCDDTDAGVNPDASEFCDEKDNNCNSEVDEGVTLTFYADADADLYGDVGNTTEACLLTDGYTEDATDCDDDDPAVNPGAVEDCNGMDDDCNGEVDEGVTLTFYVDVDADLYGDAMVYVESCEAPTGYVADATDCNDATASAYPGADEYCDTLDNDCDSVVDESDAIDAGDWFADADGDLYGDVTMALRACMAPMGYVADATDCNDDTASAYPGASEYCDTLDNDCDSVVDESDAIDAPTWYTDLDTDGYGDAITATFSCTAPAGMIEDGTDCDDLDRSVHPNATEFCDEMDNDCDGLVDEERGNLFFADADGDGFGDPSVSSEACAAPLTYVADDTDCDDTDAGVNPGADELCNGLDDDCDGTLDEDATEMSAWYLDYDNDSFGNWMAQTWSCDQPAGYVADATDCNDLLSSVFPSASETCNGLDDDCDGTTDEGVKTTFYADADADGYGNVAVTEEACDPSEGFVYDSTDCDDADVDVNPGADEFCNSLDDNCDGTVDEDDAVDAPTWYADSDLDLYGDENNTLEVCTAPAGYIADATDCDDTDDLVNPEGIEICDDTIDNDCDGDTDLSDECLYEGTYTGTFEADVTLTAFGITDTCEGAVELDVAIDGEPMIFGEASCAFSGLFATYYADDIIGAIEGDIFSDMDAEGDLYDDDEIFSSIWTGIFDTDELDATFVGEGTLLGYAYTYDGTFETIYTP</sequence>
<proteinExistence type="predicted"/>
<organism evidence="1 2">
    <name type="scientific">Candidatus Uhrbacteria bacterium GW2011_GWF2_46_218</name>
    <dbReference type="NCBI Taxonomy" id="1619001"/>
    <lineage>
        <taxon>Bacteria</taxon>
        <taxon>Candidatus Uhriibacteriota</taxon>
    </lineage>
</organism>
<evidence type="ECO:0000313" key="2">
    <source>
        <dbReference type="Proteomes" id="UP000034705"/>
    </source>
</evidence>
<gene>
    <name evidence="1" type="ORF">UX45_C0002G0013</name>
</gene>
<dbReference type="PATRIC" id="fig|1619001.3.peg.122"/>
<evidence type="ECO:0000313" key="1">
    <source>
        <dbReference type="EMBL" id="KKU34216.1"/>
    </source>
</evidence>
<reference evidence="1 2" key="1">
    <citation type="journal article" date="2015" name="Nature">
        <title>rRNA introns, odd ribosomes, and small enigmatic genomes across a large radiation of phyla.</title>
        <authorList>
            <person name="Brown C.T."/>
            <person name="Hug L.A."/>
            <person name="Thomas B.C."/>
            <person name="Sharon I."/>
            <person name="Castelle C.J."/>
            <person name="Singh A."/>
            <person name="Wilkins M.J."/>
            <person name="Williams K.H."/>
            <person name="Banfield J.F."/>
        </authorList>
    </citation>
    <scope>NUCLEOTIDE SEQUENCE [LARGE SCALE GENOMIC DNA]</scope>
</reference>
<comment type="caution">
    <text evidence="1">The sequence shown here is derived from an EMBL/GenBank/DDBJ whole genome shotgun (WGS) entry which is preliminary data.</text>
</comment>
<name>A0A0G1PN91_9BACT</name>
<protein>
    <submittedName>
        <fullName evidence="1">Regulator of chromosome condensation</fullName>
    </submittedName>
</protein>
<dbReference type="AlphaFoldDB" id="A0A0G1PN91"/>
<dbReference type="Pfam" id="PF11617">
    <property type="entry name" value="Cu-binding_MopE"/>
    <property type="match status" value="11"/>
</dbReference>